<dbReference type="SUPFAM" id="SSF55961">
    <property type="entry name" value="Bet v1-like"/>
    <property type="match status" value="1"/>
</dbReference>
<evidence type="ECO:0000313" key="1">
    <source>
        <dbReference type="EMBL" id="KKN11622.1"/>
    </source>
</evidence>
<dbReference type="AlphaFoldDB" id="A0A0F9NI16"/>
<accession>A0A0F9NI16</accession>
<organism evidence="1">
    <name type="scientific">marine sediment metagenome</name>
    <dbReference type="NCBI Taxonomy" id="412755"/>
    <lineage>
        <taxon>unclassified sequences</taxon>
        <taxon>metagenomes</taxon>
        <taxon>ecological metagenomes</taxon>
    </lineage>
</organism>
<comment type="caution">
    <text evidence="1">The sequence shown here is derived from an EMBL/GenBank/DDBJ whole genome shotgun (WGS) entry which is preliminary data.</text>
</comment>
<dbReference type="EMBL" id="LAZR01004116">
    <property type="protein sequence ID" value="KKN11622.1"/>
    <property type="molecule type" value="Genomic_DNA"/>
</dbReference>
<evidence type="ECO:0008006" key="2">
    <source>
        <dbReference type="Google" id="ProtNLM"/>
    </source>
</evidence>
<protein>
    <recommendedName>
        <fullName evidence="2">Coenzyme Q-binding protein COQ10 START domain-containing protein</fullName>
    </recommendedName>
</protein>
<name>A0A0F9NI16_9ZZZZ</name>
<sequence>MPKVDIKMDIEAPPKTIYDILMNDELESIWNLTVHENINIGEKKWSVKSTVGDLTSTRIEEVENKRITFDIEGSIFKKLGYIMTIKGDITEVCGWGEFDDEKNRSILEKAGDILLRCLKRFSEFIEDGGIPEDFNKKELSVVTP</sequence>
<gene>
    <name evidence="1" type="ORF">LCGC14_1024630</name>
</gene>
<reference evidence="1" key="1">
    <citation type="journal article" date="2015" name="Nature">
        <title>Complex archaea that bridge the gap between prokaryotes and eukaryotes.</title>
        <authorList>
            <person name="Spang A."/>
            <person name="Saw J.H."/>
            <person name="Jorgensen S.L."/>
            <person name="Zaremba-Niedzwiedzka K."/>
            <person name="Martijn J."/>
            <person name="Lind A.E."/>
            <person name="van Eijk R."/>
            <person name="Schleper C."/>
            <person name="Guy L."/>
            <person name="Ettema T.J."/>
        </authorList>
    </citation>
    <scope>NUCLEOTIDE SEQUENCE</scope>
</reference>
<proteinExistence type="predicted"/>